<dbReference type="InterPro" id="IPR009211">
    <property type="entry name" value="TagJ"/>
</dbReference>
<evidence type="ECO:0000313" key="2">
    <source>
        <dbReference type="Proteomes" id="UP000252707"/>
    </source>
</evidence>
<dbReference type="Pfam" id="PF07024">
    <property type="entry name" value="ImpE"/>
    <property type="match status" value="1"/>
</dbReference>
<reference evidence="1 2" key="1">
    <citation type="submission" date="2018-07" db="EMBL/GenBank/DDBJ databases">
        <title>Genomic Encyclopedia of Type Strains, Phase IV (KMG-IV): sequencing the most valuable type-strain genomes for metagenomic binning, comparative biology and taxonomic classification.</title>
        <authorList>
            <person name="Goeker M."/>
        </authorList>
    </citation>
    <scope>NUCLEOTIDE SEQUENCE [LARGE SCALE GENOMIC DNA]</scope>
    <source>
        <strain evidence="1 2">DSM 26407</strain>
    </source>
</reference>
<keyword evidence="2" id="KW-1185">Reference proteome</keyword>
<comment type="caution">
    <text evidence="1">The sequence shown here is derived from an EMBL/GenBank/DDBJ whole genome shotgun (WGS) entry which is preliminary data.</text>
</comment>
<proteinExistence type="predicted"/>
<dbReference type="RefSeq" id="WP_114279302.1">
    <property type="nucleotide sequence ID" value="NZ_QPJY01000003.1"/>
</dbReference>
<dbReference type="InterPro" id="IPR011990">
    <property type="entry name" value="TPR-like_helical_dom_sf"/>
</dbReference>
<gene>
    <name evidence="1" type="ORF">DFQ59_10374</name>
</gene>
<organism evidence="1 2">
    <name type="scientific">Thioalbus denitrificans</name>
    <dbReference type="NCBI Taxonomy" id="547122"/>
    <lineage>
        <taxon>Bacteria</taxon>
        <taxon>Pseudomonadati</taxon>
        <taxon>Pseudomonadota</taxon>
        <taxon>Gammaproteobacteria</taxon>
        <taxon>Chromatiales</taxon>
        <taxon>Ectothiorhodospiraceae</taxon>
        <taxon>Thioalbus</taxon>
    </lineage>
</organism>
<dbReference type="AlphaFoldDB" id="A0A369CAQ2"/>
<dbReference type="Pfam" id="PF14559">
    <property type="entry name" value="TPR_19"/>
    <property type="match status" value="1"/>
</dbReference>
<protein>
    <submittedName>
        <fullName evidence="1">Type VI secretion system protein ImpE</fullName>
    </submittedName>
</protein>
<name>A0A369CAQ2_9GAMM</name>
<dbReference type="Proteomes" id="UP000252707">
    <property type="component" value="Unassembled WGS sequence"/>
</dbReference>
<dbReference type="PIRSF" id="PIRSF029288">
    <property type="entry name" value="SciE_ImpE"/>
    <property type="match status" value="1"/>
</dbReference>
<dbReference type="SUPFAM" id="SSF144059">
    <property type="entry name" value="ImpE-like"/>
    <property type="match status" value="1"/>
</dbReference>
<sequence>MSAEQSLREGDLDQALAQLQEQVRREPANARHRIFLFQLLAVLGQWDRALNQLNVVGELDAEALPMVQTYRTGLECEVLRGEIFAGRRSPVVFGEPAQWVALLVQSLGAVAAGRYDQALGLREEAFDAAPATRGSIDGTPFEWIADGDTRLGPVLEAVVSGRYYWIPFQRIRAIAFDPPTDLRDLVWLPAHFTWSNGGETVGLVPARYPGSEASEDPAIRLARKTTWAEPSPELLIGSGQRMLATDAGEYPLLEVRSITLETGAEEAAAPAGVADG</sequence>
<dbReference type="Gene3D" id="1.25.40.10">
    <property type="entry name" value="Tetratricopeptide repeat domain"/>
    <property type="match status" value="1"/>
</dbReference>
<dbReference type="OrthoDB" id="5416084at2"/>
<accession>A0A369CAQ2</accession>
<dbReference type="EMBL" id="QPJY01000003">
    <property type="protein sequence ID" value="RCX31110.1"/>
    <property type="molecule type" value="Genomic_DNA"/>
</dbReference>
<evidence type="ECO:0000313" key="1">
    <source>
        <dbReference type="EMBL" id="RCX31110.1"/>
    </source>
</evidence>